<comment type="function">
    <text evidence="2">Catalyzes the condensation of isopentenyl diphosphate (IPP) with allylic pyrophosphates generating different type of terpenoids.</text>
</comment>
<evidence type="ECO:0000313" key="3">
    <source>
        <dbReference type="EMBL" id="AGR41428.1"/>
    </source>
</evidence>
<dbReference type="GO" id="GO:0016094">
    <property type="term" value="P:polyprenol biosynthetic process"/>
    <property type="evidence" value="ECO:0007669"/>
    <property type="project" value="TreeGrafter"/>
</dbReference>
<dbReference type="HOGENOM" id="CLU_038505_1_1_14"/>
<dbReference type="PROSITE" id="PS01066">
    <property type="entry name" value="UPP_SYNTHASE"/>
    <property type="match status" value="1"/>
</dbReference>
<reference evidence="3 4" key="1">
    <citation type="journal article" date="2013" name="Genome Biol. Evol.">
        <title>Comparison of metabolic capacities and inference of gene content evolution in mosquito-associated Spiroplasma diminutum and S. taiwanense.</title>
        <authorList>
            <person name="Lo W.S."/>
            <person name="Ku C."/>
            <person name="Chen L.L."/>
            <person name="Chang T.H."/>
            <person name="Kuo C.H."/>
        </authorList>
    </citation>
    <scope>NUCLEOTIDE SEQUENCE [LARGE SCALE GENOMIC DNA]</scope>
    <source>
        <strain evidence="3">CT-1</strain>
    </source>
</reference>
<feature type="binding site" evidence="2">
    <location>
        <position position="53"/>
    </location>
    <ligand>
        <name>substrate</name>
    </ligand>
</feature>
<comment type="cofactor">
    <cofactor evidence="2">
        <name>Mg(2+)</name>
        <dbReference type="ChEBI" id="CHEBI:18420"/>
    </cofactor>
    <text evidence="2">Binds 2 magnesium ions per subunit.</text>
</comment>
<comment type="similarity">
    <text evidence="2">Belongs to the UPP synthase family.</text>
</comment>
<feature type="binding site" evidence="2">
    <location>
        <begin position="47"/>
        <end position="49"/>
    </location>
    <ligand>
        <name>substrate</name>
    </ligand>
</feature>
<dbReference type="NCBIfam" id="TIGR00055">
    <property type="entry name" value="uppS"/>
    <property type="match status" value="1"/>
</dbReference>
<organism evidence="3 4">
    <name type="scientific">Spiroplasma taiwanense CT-1</name>
    <dbReference type="NCBI Taxonomy" id="1276220"/>
    <lineage>
        <taxon>Bacteria</taxon>
        <taxon>Bacillati</taxon>
        <taxon>Mycoplasmatota</taxon>
        <taxon>Mollicutes</taxon>
        <taxon>Entomoplasmatales</taxon>
        <taxon>Spiroplasmataceae</taxon>
        <taxon>Spiroplasma</taxon>
    </lineage>
</organism>
<dbReference type="InterPro" id="IPR018520">
    <property type="entry name" value="UPP_synth-like_CS"/>
</dbReference>
<dbReference type="GO" id="GO:0000287">
    <property type="term" value="F:magnesium ion binding"/>
    <property type="evidence" value="ECO:0007669"/>
    <property type="project" value="UniProtKB-UniRule"/>
</dbReference>
<dbReference type="Gene3D" id="3.40.1180.10">
    <property type="entry name" value="Decaprenyl diphosphate synthase-like"/>
    <property type="match status" value="1"/>
</dbReference>
<dbReference type="EC" id="2.5.1.-" evidence="2"/>
<dbReference type="PANTHER" id="PTHR10291">
    <property type="entry name" value="DEHYDRODOLICHYL DIPHOSPHATE SYNTHASE FAMILY MEMBER"/>
    <property type="match status" value="1"/>
</dbReference>
<keyword evidence="2" id="KW-0479">Metal-binding</keyword>
<dbReference type="PATRIC" id="fig|1276220.3.peg.859"/>
<dbReference type="InterPro" id="IPR001441">
    <property type="entry name" value="UPP_synth-like"/>
</dbReference>
<feature type="binding site" evidence="2">
    <location>
        <position position="7"/>
    </location>
    <ligand>
        <name>substrate</name>
    </ligand>
</feature>
<feature type="binding site" evidence="2">
    <location>
        <position position="190"/>
    </location>
    <ligand>
        <name>Mg(2+)</name>
        <dbReference type="ChEBI" id="CHEBI:18420"/>
    </ligand>
</feature>
<evidence type="ECO:0000256" key="1">
    <source>
        <dbReference type="ARBA" id="ARBA00022679"/>
    </source>
</evidence>
<feature type="binding site" evidence="2">
    <location>
        <position position="15"/>
    </location>
    <ligand>
        <name>substrate</name>
    </ligand>
</feature>
<accession>S5MCH2</accession>
<keyword evidence="1 2" id="KW-0808">Transferase</keyword>
<dbReference type="InterPro" id="IPR036424">
    <property type="entry name" value="UPP_synth-like_sf"/>
</dbReference>
<evidence type="ECO:0000313" key="4">
    <source>
        <dbReference type="Proteomes" id="UP000014984"/>
    </source>
</evidence>
<dbReference type="GO" id="GO:0045547">
    <property type="term" value="F:ditrans,polycis-polyprenyl diphosphate synthase [(2E,6E)-farnesyl diphosphate specific] activity"/>
    <property type="evidence" value="ECO:0007669"/>
    <property type="project" value="TreeGrafter"/>
</dbReference>
<feature type="binding site" evidence="2">
    <location>
        <position position="19"/>
    </location>
    <ligand>
        <name>substrate</name>
    </ligand>
</feature>
<dbReference type="OrthoDB" id="4191603at2"/>
<proteinExistence type="inferred from homology"/>
<dbReference type="Proteomes" id="UP000014984">
    <property type="component" value="Chromosome"/>
</dbReference>
<dbReference type="EMBL" id="CP005074">
    <property type="protein sequence ID" value="AGR41428.1"/>
    <property type="molecule type" value="Genomic_DNA"/>
</dbReference>
<dbReference type="SUPFAM" id="SSF64005">
    <property type="entry name" value="Undecaprenyl diphosphate synthase"/>
    <property type="match status" value="1"/>
</dbReference>
<evidence type="ECO:0000256" key="2">
    <source>
        <dbReference type="HAMAP-Rule" id="MF_01139"/>
    </source>
</evidence>
<dbReference type="eggNOG" id="COG0020">
    <property type="taxonomic scope" value="Bacteria"/>
</dbReference>
<dbReference type="KEGG" id="stai:STAIW_v1c08420"/>
<name>S5MCH2_9MOLU</name>
<dbReference type="HAMAP" id="MF_01139">
    <property type="entry name" value="ISPT"/>
    <property type="match status" value="1"/>
</dbReference>
<keyword evidence="4" id="KW-1185">Reference proteome</keyword>
<feature type="active site" description="Proton acceptor" evidence="2">
    <location>
        <position position="50"/>
    </location>
</feature>
<dbReference type="Pfam" id="PF01255">
    <property type="entry name" value="Prenyltransf"/>
    <property type="match status" value="1"/>
</dbReference>
<gene>
    <name evidence="3" type="primary">uppS</name>
    <name evidence="3" type="ORF">STAIW_v1c08420</name>
</gene>
<feature type="binding site" evidence="2">
    <location>
        <position position="171"/>
    </location>
    <ligand>
        <name>substrate</name>
    </ligand>
</feature>
<comment type="subunit">
    <text evidence="2">Homodimer.</text>
</comment>
<feature type="active site" evidence="2">
    <location>
        <position position="2"/>
    </location>
</feature>
<dbReference type="STRING" id="1276220.STAIW_v1c08420"/>
<protein>
    <recommendedName>
        <fullName evidence="2">Isoprenyl transferase</fullName>
        <ecNumber evidence="2">2.5.1.-</ecNumber>
    </recommendedName>
</protein>
<feature type="binding site" evidence="2">
    <location>
        <position position="2"/>
    </location>
    <ligand>
        <name>Mg(2+)</name>
        <dbReference type="ChEBI" id="CHEBI:18420"/>
    </ligand>
</feature>
<sequence>MDGNGRWAKERKKPRTYGHKIGMQNIFPTILNLKKYNIKYVTLFCFSTENWNRPKKEIEYLMKFPSEIFSEKKKKQYLKEDIKINWIGRRNIVPDSVRKILEDLENETRECKTIIVNFAFDYGSFVELENSFKIVLNNIINNQMNINEFSIQNIIDNLYTKNIPPVDLLIRTGGEQRISNFMLLQLAYSELYFTKVYWPDFSKDDLKEAIEDFNLRDRRFGGIMENEKK</sequence>
<feature type="binding site" evidence="2">
    <location>
        <begin position="3"/>
        <end position="6"/>
    </location>
    <ligand>
        <name>substrate</name>
    </ligand>
</feature>
<keyword evidence="2" id="KW-0460">Magnesium</keyword>
<feature type="binding site" evidence="2">
    <location>
        <begin position="177"/>
        <end position="179"/>
    </location>
    <ligand>
        <name>substrate</name>
    </ligand>
</feature>
<feature type="binding site" evidence="2">
    <location>
        <position position="51"/>
    </location>
    <ligand>
        <name>substrate</name>
    </ligand>
</feature>
<dbReference type="PANTHER" id="PTHR10291:SF0">
    <property type="entry name" value="DEHYDRODOLICHYL DIPHOSPHATE SYNTHASE 2"/>
    <property type="match status" value="1"/>
</dbReference>
<dbReference type="CDD" id="cd00475">
    <property type="entry name" value="Cis_IPPS"/>
    <property type="match status" value="1"/>
</dbReference>
<dbReference type="AlphaFoldDB" id="S5MCH2"/>